<name>A0A4Z1KAT2_9HELO</name>
<reference evidence="1 2" key="1">
    <citation type="submission" date="2017-12" db="EMBL/GenBank/DDBJ databases">
        <title>Comparative genomics of Botrytis spp.</title>
        <authorList>
            <person name="Valero-Jimenez C.A."/>
            <person name="Tapia P."/>
            <person name="Veloso J."/>
            <person name="Silva-Moreno E."/>
            <person name="Staats M."/>
            <person name="Valdes J.H."/>
            <person name="Van Kan J.A.L."/>
        </authorList>
    </citation>
    <scope>NUCLEOTIDE SEQUENCE [LARGE SCALE GENOMIC DNA]</scope>
    <source>
        <strain evidence="1 2">MUCL3349</strain>
    </source>
</reference>
<organism evidence="1 2">
    <name type="scientific">Botrytis porri</name>
    <dbReference type="NCBI Taxonomy" id="87229"/>
    <lineage>
        <taxon>Eukaryota</taxon>
        <taxon>Fungi</taxon>
        <taxon>Dikarya</taxon>
        <taxon>Ascomycota</taxon>
        <taxon>Pezizomycotina</taxon>
        <taxon>Leotiomycetes</taxon>
        <taxon>Helotiales</taxon>
        <taxon>Sclerotiniaceae</taxon>
        <taxon>Botrytis</taxon>
    </lineage>
</organism>
<dbReference type="Proteomes" id="UP000297280">
    <property type="component" value="Unassembled WGS sequence"/>
</dbReference>
<sequence>MPNIFEFDEAPGLAAFVTAAYLESNGADTNGFFAGGVEPIVGRDGLVGEEIGLHGGGIEAFGGNECPVCERVWYQGFTGFAFHDEDAWDLTDRVLSGFCG</sequence>
<proteinExistence type="predicted"/>
<evidence type="ECO:0000313" key="2">
    <source>
        <dbReference type="Proteomes" id="UP000297280"/>
    </source>
</evidence>
<keyword evidence="2" id="KW-1185">Reference proteome</keyword>
<accession>A0A4Z1KAT2</accession>
<dbReference type="AlphaFoldDB" id="A0A4Z1KAT2"/>
<gene>
    <name evidence="1" type="ORF">BPOR_0812g00050</name>
</gene>
<evidence type="ECO:0000313" key="1">
    <source>
        <dbReference type="EMBL" id="TGO82528.1"/>
    </source>
</evidence>
<protein>
    <submittedName>
        <fullName evidence="1">Uncharacterized protein</fullName>
    </submittedName>
</protein>
<comment type="caution">
    <text evidence="1">The sequence shown here is derived from an EMBL/GenBank/DDBJ whole genome shotgun (WGS) entry which is preliminary data.</text>
</comment>
<dbReference type="EMBL" id="PQXO01000809">
    <property type="protein sequence ID" value="TGO82528.1"/>
    <property type="molecule type" value="Genomic_DNA"/>
</dbReference>